<dbReference type="InterPro" id="IPR036890">
    <property type="entry name" value="HATPase_C_sf"/>
</dbReference>
<evidence type="ECO:0000313" key="1">
    <source>
        <dbReference type="EMBL" id="PSK98254.1"/>
    </source>
</evidence>
<gene>
    <name evidence="1" type="ORF">CLV30_12040</name>
</gene>
<dbReference type="AlphaFoldDB" id="A0A2P8DM23"/>
<dbReference type="SUPFAM" id="SSF55874">
    <property type="entry name" value="ATPase domain of HSP90 chaperone/DNA topoisomerase II/histidine kinase"/>
    <property type="match status" value="1"/>
</dbReference>
<dbReference type="RefSeq" id="WP_205741096.1">
    <property type="nucleotide sequence ID" value="NZ_PYGE01000020.1"/>
</dbReference>
<reference evidence="1 2" key="1">
    <citation type="submission" date="2018-03" db="EMBL/GenBank/DDBJ databases">
        <title>Genomic Encyclopedia of Archaeal and Bacterial Type Strains, Phase II (KMG-II): from individual species to whole genera.</title>
        <authorList>
            <person name="Goeker M."/>
        </authorList>
    </citation>
    <scope>NUCLEOTIDE SEQUENCE [LARGE SCALE GENOMIC DNA]</scope>
    <source>
        <strain evidence="1 2">DSM 45211</strain>
    </source>
</reference>
<keyword evidence="2" id="KW-1185">Reference proteome</keyword>
<name>A0A2P8DM23_9ACTN</name>
<sequence length="993" mass="104003">MDVFDTAALRTRVLAAWAASPARFREDANAEDELARGAYRDRVIVELAQNAADAGTRAGEPARLLLRLDGRTLVAANTGAPLDSAGVEGLSTLRASGKRGDGAVGRFGVGFAAVLAVSDEPALVSADGGVRWSRTDAHAAAASVGEIADELDVRGTALPVLRLPFPLGPGESSDLPDGYDTAVLLPLRDDDAERLVRRLLADVDDALLLALPDLAEIVIETDGERRELRGGPSTPVPGGGDGHAVTERRIGERTWRLCTTSGTAPAEALAERPFEERMRPGWSASVAVPVHDGLPVPAPAPPAGVVHAPTPTDDRTELPALVIASLPLDSQRRRVAPGRLTDELVERLGEVYAALVASFAPAGSAESGRAVLSLVPGPLGTGDLDAGLHRAVRAALGETPFVPSADGARMRPRDVVLVDGLGVAADPQALAAVIGGLPASGWWNRDVLTGLGAAERALADVVDELSALRLDPSGWRELYAALDGADREALGSLPVPLADGRTVRGPRGLLLPGDVDPALMAPFALRVVAPEAAHPLLRRLGAVEASPASVLRDPQVGAAVAQAADDDADPWPVAEAVLGLVAEAGVTVADEPWLTGLLLPDDTGTPVPAGELLLPDSPVLAVLDGDPAEFTVASDVVRRFGDETVTAVGVRRGFDVVTDADAPLDADLWHDLDDEDGWAEAASARVPDDEPAPVVTEFVGVRDLDLVREDRWSEVLPRLADDPAARAAVVEPTMLLLAGGGRVPVPSYTAWWLHRHARVGGTRLRGLCASTAEPVLRSLLPVAEVGVDDAFATAVGLARTVDDVDADLLLERLADDDVVLDAAQLARVYESLARRDPVTVTPPASVRVPDGTGTRVLAAGDAVVCDAPYWLQLGRPEALPAPAALADVLDLDLASEVWEGRVTTAGRRRPVPDVARAVLAQAPSQYGKHDDLRVDDVSVGWWVEGDTVHASTLDGLARGIAWVTGRWDRRWLLAEVLRDPAAAPGLVVEDAYE</sequence>
<protein>
    <recommendedName>
        <fullName evidence="3">Molecular chaperone Hsp90</fullName>
    </recommendedName>
</protein>
<comment type="caution">
    <text evidence="1">The sequence shown here is derived from an EMBL/GenBank/DDBJ whole genome shotgun (WGS) entry which is preliminary data.</text>
</comment>
<dbReference type="Proteomes" id="UP000243528">
    <property type="component" value="Unassembled WGS sequence"/>
</dbReference>
<dbReference type="EMBL" id="PYGE01000020">
    <property type="protein sequence ID" value="PSK98254.1"/>
    <property type="molecule type" value="Genomic_DNA"/>
</dbReference>
<dbReference type="NCBIfam" id="NF047352">
    <property type="entry name" value="P_loop_sacsin"/>
    <property type="match status" value="1"/>
</dbReference>
<proteinExistence type="predicted"/>
<organism evidence="1 2">
    <name type="scientific">Haloactinopolyspora alba</name>
    <dbReference type="NCBI Taxonomy" id="648780"/>
    <lineage>
        <taxon>Bacteria</taxon>
        <taxon>Bacillati</taxon>
        <taxon>Actinomycetota</taxon>
        <taxon>Actinomycetes</taxon>
        <taxon>Jiangellales</taxon>
        <taxon>Jiangellaceae</taxon>
        <taxon>Haloactinopolyspora</taxon>
    </lineage>
</organism>
<evidence type="ECO:0008006" key="3">
    <source>
        <dbReference type="Google" id="ProtNLM"/>
    </source>
</evidence>
<evidence type="ECO:0000313" key="2">
    <source>
        <dbReference type="Proteomes" id="UP000243528"/>
    </source>
</evidence>
<accession>A0A2P8DM23</accession>